<dbReference type="Proteomes" id="UP000028302">
    <property type="component" value="Unassembled WGS sequence"/>
</dbReference>
<evidence type="ECO:0000256" key="3">
    <source>
        <dbReference type="ARBA" id="ARBA00022475"/>
    </source>
</evidence>
<keyword evidence="5 10" id="KW-0132">Cell division</keyword>
<evidence type="ECO:0000256" key="10">
    <source>
        <dbReference type="HAMAP-Rule" id="MF_02203"/>
    </source>
</evidence>
<name>A0A084IKK1_SALHC</name>
<dbReference type="EMBL" id="APNK01000015">
    <property type="protein sequence ID" value="KEZ77235.1"/>
    <property type="molecule type" value="Genomic_DNA"/>
</dbReference>
<evidence type="ECO:0000256" key="8">
    <source>
        <dbReference type="ARBA" id="ARBA00023136"/>
    </source>
</evidence>
<evidence type="ECO:0000256" key="4">
    <source>
        <dbReference type="ARBA" id="ARBA00022519"/>
    </source>
</evidence>
<evidence type="ECO:0000256" key="9">
    <source>
        <dbReference type="ARBA" id="ARBA00023306"/>
    </source>
</evidence>
<feature type="transmembrane region" description="Helical" evidence="10">
    <location>
        <begin position="21"/>
        <end position="40"/>
    </location>
</feature>
<keyword evidence="3 10" id="KW-1003">Cell membrane</keyword>
<dbReference type="eggNOG" id="COG0848">
    <property type="taxonomic scope" value="Bacteria"/>
</dbReference>
<dbReference type="Gene3D" id="3.30.420.270">
    <property type="match status" value="1"/>
</dbReference>
<dbReference type="STRING" id="1304275.C41B8_10960"/>
<keyword evidence="9 10" id="KW-0131">Cell cycle</keyword>
<comment type="subunit">
    <text evidence="10">The Tol-Pal system is composed of five core proteins: the inner membrane proteins TolA, TolQ and TolR, the periplasmic protein TolB and the outer membrane protein Pal. They form a network linking the inner and outer membranes and the peptidoglycan layer.</text>
</comment>
<evidence type="ECO:0000256" key="7">
    <source>
        <dbReference type="ARBA" id="ARBA00022989"/>
    </source>
</evidence>
<dbReference type="GO" id="GO:0005886">
    <property type="term" value="C:plasma membrane"/>
    <property type="evidence" value="ECO:0007669"/>
    <property type="project" value="UniProtKB-SubCell"/>
</dbReference>
<organism evidence="11 12">
    <name type="scientific">Salinisphaera hydrothermalis (strain C41B8)</name>
    <dbReference type="NCBI Taxonomy" id="1304275"/>
    <lineage>
        <taxon>Bacteria</taxon>
        <taxon>Pseudomonadati</taxon>
        <taxon>Pseudomonadota</taxon>
        <taxon>Gammaproteobacteria</taxon>
        <taxon>Salinisphaerales</taxon>
        <taxon>Salinisphaeraceae</taxon>
        <taxon>Salinisphaera</taxon>
    </lineage>
</organism>
<keyword evidence="12" id="KW-1185">Reference proteome</keyword>
<dbReference type="HAMAP" id="MF_02203">
    <property type="entry name" value="TolR"/>
    <property type="match status" value="1"/>
</dbReference>
<dbReference type="PANTHER" id="PTHR30558:SF7">
    <property type="entry name" value="TOL-PAL SYSTEM PROTEIN TOLR"/>
    <property type="match status" value="1"/>
</dbReference>
<dbReference type="InterPro" id="IPR003400">
    <property type="entry name" value="ExbD"/>
</dbReference>
<keyword evidence="4 10" id="KW-0997">Cell inner membrane</keyword>
<evidence type="ECO:0000256" key="1">
    <source>
        <dbReference type="ARBA" id="ARBA00004162"/>
    </source>
</evidence>
<evidence type="ECO:0000313" key="12">
    <source>
        <dbReference type="Proteomes" id="UP000028302"/>
    </source>
</evidence>
<accession>A0A084IKK1</accession>
<reference evidence="11 12" key="1">
    <citation type="submission" date="2013-03" db="EMBL/GenBank/DDBJ databases">
        <title>Salinisphaera hydrothermalis C41B8 Genome Sequencing.</title>
        <authorList>
            <person name="Li C."/>
            <person name="Lai Q."/>
            <person name="Shao Z."/>
        </authorList>
    </citation>
    <scope>NUCLEOTIDE SEQUENCE [LARGE SCALE GENOMIC DNA]</scope>
    <source>
        <strain evidence="11 12">C41B8</strain>
    </source>
</reference>
<gene>
    <name evidence="10" type="primary">tolR</name>
    <name evidence="11" type="ORF">C41B8_10960</name>
</gene>
<dbReference type="GO" id="GO:0015031">
    <property type="term" value="P:protein transport"/>
    <property type="evidence" value="ECO:0007669"/>
    <property type="project" value="InterPro"/>
</dbReference>
<dbReference type="OrthoDB" id="9798629at2"/>
<keyword evidence="7 10" id="KW-1133">Transmembrane helix</keyword>
<comment type="subcellular location">
    <subcellularLocation>
        <location evidence="10">Cell inner membrane</location>
        <topology evidence="10">Single-pass membrane protein</topology>
    </subcellularLocation>
    <subcellularLocation>
        <location evidence="1">Cell membrane</location>
        <topology evidence="1">Single-pass membrane protein</topology>
    </subcellularLocation>
</comment>
<keyword evidence="8 10" id="KW-0472">Membrane</keyword>
<evidence type="ECO:0000256" key="5">
    <source>
        <dbReference type="ARBA" id="ARBA00022618"/>
    </source>
</evidence>
<evidence type="ECO:0000256" key="2">
    <source>
        <dbReference type="ARBA" id="ARBA00005811"/>
    </source>
</evidence>
<dbReference type="PATRIC" id="fig|1304275.5.peg.2238"/>
<proteinExistence type="inferred from homology"/>
<comment type="function">
    <text evidence="10">Part of the Tol-Pal system, which plays a role in outer membrane invagination during cell division and is important for maintaining outer membrane integrity.</text>
</comment>
<dbReference type="Pfam" id="PF02472">
    <property type="entry name" value="ExbD"/>
    <property type="match status" value="1"/>
</dbReference>
<dbReference type="NCBIfam" id="TIGR02801">
    <property type="entry name" value="tolR"/>
    <property type="match status" value="1"/>
</dbReference>
<dbReference type="PANTHER" id="PTHR30558">
    <property type="entry name" value="EXBD MEMBRANE COMPONENT OF PMF-DRIVEN MACROMOLECULE IMPORT SYSTEM"/>
    <property type="match status" value="1"/>
</dbReference>
<dbReference type="RefSeq" id="WP_037337868.1">
    <property type="nucleotide sequence ID" value="NZ_APNK01000015.1"/>
</dbReference>
<dbReference type="InterPro" id="IPR014168">
    <property type="entry name" value="Tol-Pal_TolR"/>
</dbReference>
<comment type="caution">
    <text evidence="11">The sequence shown here is derived from an EMBL/GenBank/DDBJ whole genome shotgun (WGS) entry which is preliminary data.</text>
</comment>
<comment type="similarity">
    <text evidence="2 10">Belongs to the ExbD/TolR family.</text>
</comment>
<sequence>MRTRKKRRLAAEINVVPYIDVMLVLLIIFMVTAPLLTTGVNVNLPKAPAKVLDMKNDHPIVLTVTKDGDMSLNVGPSPDKPLSPDEITATVSKVLNERPNAPVAVRGDGSGAYANVVRGMVLLQQAGAEHVGLITNNVDEPKSKSGG</sequence>
<keyword evidence="6 10" id="KW-0812">Transmembrane</keyword>
<protein>
    <recommendedName>
        <fullName evidence="10">Tol-Pal system protein TolR</fullName>
    </recommendedName>
</protein>
<evidence type="ECO:0000313" key="11">
    <source>
        <dbReference type="EMBL" id="KEZ77235.1"/>
    </source>
</evidence>
<evidence type="ECO:0000256" key="6">
    <source>
        <dbReference type="ARBA" id="ARBA00022692"/>
    </source>
</evidence>
<dbReference type="GO" id="GO:0051301">
    <property type="term" value="P:cell division"/>
    <property type="evidence" value="ECO:0007669"/>
    <property type="project" value="UniProtKB-UniRule"/>
</dbReference>
<dbReference type="GO" id="GO:0022857">
    <property type="term" value="F:transmembrane transporter activity"/>
    <property type="evidence" value="ECO:0007669"/>
    <property type="project" value="InterPro"/>
</dbReference>
<dbReference type="AlphaFoldDB" id="A0A084IKK1"/>